<keyword evidence="2" id="KW-0732">Signal</keyword>
<keyword evidence="1" id="KW-0812">Transmembrane</keyword>
<dbReference type="EMBL" id="BMFT01000001">
    <property type="protein sequence ID" value="GGH13288.1"/>
    <property type="molecule type" value="Genomic_DNA"/>
</dbReference>
<comment type="caution">
    <text evidence="4">The sequence shown here is derived from an EMBL/GenBank/DDBJ whole genome shotgun (WGS) entry which is preliminary data.</text>
</comment>
<dbReference type="Pfam" id="PF24157">
    <property type="entry name" value="DUF7408"/>
    <property type="match status" value="1"/>
</dbReference>
<keyword evidence="1" id="KW-0472">Membrane</keyword>
<sequence>MFLQVQRKITRMSLWLTIMVALVCMLPQSVHAADPAIKIQKSEIGYGGHVKLGEWSPLTITLTSDVDVSGEIVVQTEYPFINGSGSYVKKVDLPAGTSKKVTLGIPGNLFHERNNSIRFYEGSAESGKYIPFKAGQSYIQSTDTGSTLIGVLAADPDSVNFLQTLNAKGLNLSIIPLTGEQIPEDATLLNTLDVIFINDFATDSLSSKQIEAIHSWVANGGALVLAGGSGYPKAVQGLEDLSPVEYIGQTDVTSLPELVKLGGKPLPLESPFPVSLGKPKAGAEVVLEFGENPLFASWTVGKGEVHYAAYDVAMEPLNSWSGHGDVWSSELSTKFAITSTSNQGRYGSQSGFMSGMDYILDYFPSLTLPPFSLLVWLLLAYAVLVAPILYYVLKKLDKREWAWLLIPLIAVIASGGIYVAGTSGKSSTLTHTLNIMELDGQGHADRTTASALFVPRGGDYKLEFAAGNHLIVKREDGLISGGQAGGADRQYIRVQDEATTVKLKDMTHRSIAKLWTDVTETREFGKIKVEVAYDDQGSPVGTVTNETTTDLSNAAIILGGKVFTLGDLPKNKSISIPATANSLVYGDYGSMLFPYSNYGNDDEWERERGILNNYYSRSNSSVNNAVVAWSKEELSDYKVDGKKVSSENLNMWVQSVSPKYEANGKVNIPFGLIGGKISSAKAGQAMMEGPGIIQMSDGEVVFDYNLSKTDNIDYSYLAIKQGDNNPNYKAEIWNNMSAEWEELDWKSGQVEFTENLKSYIKENRSIQIRLTTTDWANFALPEISLKGVVSR</sequence>
<gene>
    <name evidence="4" type="ORF">GCM10008013_06240</name>
</gene>
<evidence type="ECO:0000256" key="2">
    <source>
        <dbReference type="SAM" id="SignalP"/>
    </source>
</evidence>
<keyword evidence="5" id="KW-1185">Reference proteome</keyword>
<protein>
    <recommendedName>
        <fullName evidence="3">DUF7408 domain-containing protein</fullName>
    </recommendedName>
</protein>
<name>A0ABQ1Y5G9_9BACL</name>
<feature type="chain" id="PRO_5046147981" description="DUF7408 domain-containing protein" evidence="2">
    <location>
        <begin position="33"/>
        <end position="791"/>
    </location>
</feature>
<evidence type="ECO:0000313" key="4">
    <source>
        <dbReference type="EMBL" id="GGH13288.1"/>
    </source>
</evidence>
<feature type="transmembrane region" description="Helical" evidence="1">
    <location>
        <begin position="373"/>
        <end position="393"/>
    </location>
</feature>
<accession>A0ABQ1Y5G9</accession>
<keyword evidence="1" id="KW-1133">Transmembrane helix</keyword>
<evidence type="ECO:0000256" key="1">
    <source>
        <dbReference type="SAM" id="Phobius"/>
    </source>
</evidence>
<evidence type="ECO:0000259" key="3">
    <source>
        <dbReference type="Pfam" id="PF24157"/>
    </source>
</evidence>
<dbReference type="SUPFAM" id="SSF52317">
    <property type="entry name" value="Class I glutamine amidotransferase-like"/>
    <property type="match status" value="1"/>
</dbReference>
<dbReference type="InterPro" id="IPR029062">
    <property type="entry name" value="Class_I_gatase-like"/>
</dbReference>
<feature type="signal peptide" evidence="2">
    <location>
        <begin position="1"/>
        <end position="32"/>
    </location>
</feature>
<feature type="domain" description="DUF7408" evidence="3">
    <location>
        <begin position="189"/>
        <end position="310"/>
    </location>
</feature>
<dbReference type="Proteomes" id="UP000659344">
    <property type="component" value="Unassembled WGS sequence"/>
</dbReference>
<feature type="transmembrane region" description="Helical" evidence="1">
    <location>
        <begin position="400"/>
        <end position="421"/>
    </location>
</feature>
<evidence type="ECO:0000313" key="5">
    <source>
        <dbReference type="Proteomes" id="UP000659344"/>
    </source>
</evidence>
<organism evidence="4 5">
    <name type="scientific">Paenibacillus segetis</name>
    <dbReference type="NCBI Taxonomy" id="1325360"/>
    <lineage>
        <taxon>Bacteria</taxon>
        <taxon>Bacillati</taxon>
        <taxon>Bacillota</taxon>
        <taxon>Bacilli</taxon>
        <taxon>Bacillales</taxon>
        <taxon>Paenibacillaceae</taxon>
        <taxon>Paenibacillus</taxon>
    </lineage>
</organism>
<reference evidence="5" key="1">
    <citation type="journal article" date="2019" name="Int. J. Syst. Evol. Microbiol.">
        <title>The Global Catalogue of Microorganisms (GCM) 10K type strain sequencing project: providing services to taxonomists for standard genome sequencing and annotation.</title>
        <authorList>
            <consortium name="The Broad Institute Genomics Platform"/>
            <consortium name="The Broad Institute Genome Sequencing Center for Infectious Disease"/>
            <person name="Wu L."/>
            <person name="Ma J."/>
        </authorList>
    </citation>
    <scope>NUCLEOTIDE SEQUENCE [LARGE SCALE GENOMIC DNA]</scope>
    <source>
        <strain evidence="5">CGMCC 1.12769</strain>
    </source>
</reference>
<proteinExistence type="predicted"/>
<dbReference type="Gene3D" id="3.40.50.880">
    <property type="match status" value="1"/>
</dbReference>
<dbReference type="InterPro" id="IPR055831">
    <property type="entry name" value="DUF7408"/>
</dbReference>
<dbReference type="RefSeq" id="WP_188535723.1">
    <property type="nucleotide sequence ID" value="NZ_BMFT01000001.1"/>
</dbReference>